<gene>
    <name evidence="2" type="ORF">HJG59_004837</name>
</gene>
<organism evidence="2 3">
    <name type="scientific">Molossus molossus</name>
    <name type="common">Pallas' mastiff bat</name>
    <name type="synonym">Vespertilio molossus</name>
    <dbReference type="NCBI Taxonomy" id="27622"/>
    <lineage>
        <taxon>Eukaryota</taxon>
        <taxon>Metazoa</taxon>
        <taxon>Chordata</taxon>
        <taxon>Craniata</taxon>
        <taxon>Vertebrata</taxon>
        <taxon>Euteleostomi</taxon>
        <taxon>Mammalia</taxon>
        <taxon>Eutheria</taxon>
        <taxon>Laurasiatheria</taxon>
        <taxon>Chiroptera</taxon>
        <taxon>Yangochiroptera</taxon>
        <taxon>Molossidae</taxon>
        <taxon>Molossus</taxon>
    </lineage>
</organism>
<keyword evidence="3" id="KW-1185">Reference proteome</keyword>
<proteinExistence type="predicted"/>
<protein>
    <submittedName>
        <fullName evidence="2">Family with sequence similarity 170 member B</fullName>
    </submittedName>
</protein>
<feature type="region of interest" description="Disordered" evidence="1">
    <location>
        <begin position="238"/>
        <end position="282"/>
    </location>
</feature>
<dbReference type="InterPro" id="IPR040879">
    <property type="entry name" value="Spt46-like"/>
</dbReference>
<dbReference type="InParanoid" id="A0A7J8DPE5"/>
<dbReference type="PANTHER" id="PTHR33517:SF2">
    <property type="entry name" value="PROTEIN FAM170B"/>
    <property type="match status" value="1"/>
</dbReference>
<reference evidence="2 3" key="1">
    <citation type="journal article" date="2020" name="Nature">
        <title>Six reference-quality genomes reveal evolution of bat adaptations.</title>
        <authorList>
            <person name="Jebb D."/>
            <person name="Huang Z."/>
            <person name="Pippel M."/>
            <person name="Hughes G.M."/>
            <person name="Lavrichenko K."/>
            <person name="Devanna P."/>
            <person name="Winkler S."/>
            <person name="Jermiin L.S."/>
            <person name="Skirmuntt E.C."/>
            <person name="Katzourakis A."/>
            <person name="Burkitt-Gray L."/>
            <person name="Ray D.A."/>
            <person name="Sullivan K.A.M."/>
            <person name="Roscito J.G."/>
            <person name="Kirilenko B.M."/>
            <person name="Davalos L.M."/>
            <person name="Corthals A.P."/>
            <person name="Power M.L."/>
            <person name="Jones G."/>
            <person name="Ransome R.D."/>
            <person name="Dechmann D.K.N."/>
            <person name="Locatelli A.G."/>
            <person name="Puechmaille S.J."/>
            <person name="Fedrigo O."/>
            <person name="Jarvis E.D."/>
            <person name="Hiller M."/>
            <person name="Vernes S.C."/>
            <person name="Myers E.W."/>
            <person name="Teeling E.C."/>
        </authorList>
    </citation>
    <scope>NUCLEOTIDE SEQUENCE [LARGE SCALE GENOMIC DNA]</scope>
    <source>
        <strain evidence="2">MMolMol1</strain>
        <tissue evidence="2">Muscle</tissue>
    </source>
</reference>
<evidence type="ECO:0000313" key="2">
    <source>
        <dbReference type="EMBL" id="KAF6424876.1"/>
    </source>
</evidence>
<comment type="caution">
    <text evidence="2">The sequence shown here is derived from an EMBL/GenBank/DDBJ whole genome shotgun (WGS) entry which is preliminary data.</text>
</comment>
<dbReference type="GO" id="GO:0001669">
    <property type="term" value="C:acrosomal vesicle"/>
    <property type="evidence" value="ECO:0007669"/>
    <property type="project" value="TreeGrafter"/>
</dbReference>
<dbReference type="Pfam" id="PF17734">
    <property type="entry name" value="Spt46"/>
    <property type="match status" value="1"/>
</dbReference>
<accession>A0A7J8DPE5</accession>
<dbReference type="EMBL" id="JACASF010000017">
    <property type="protein sequence ID" value="KAF6424876.1"/>
    <property type="molecule type" value="Genomic_DNA"/>
</dbReference>
<dbReference type="AlphaFoldDB" id="A0A7J8DPE5"/>
<dbReference type="Proteomes" id="UP000550707">
    <property type="component" value="Unassembled WGS sequence"/>
</dbReference>
<evidence type="ECO:0000313" key="3">
    <source>
        <dbReference type="Proteomes" id="UP000550707"/>
    </source>
</evidence>
<sequence>MKRHFVDHGRKQSPADEATLVLASPESTEDSVEVSWPGAVERGAQCPRPGPAAAQQEDVCSASRARGLLSWYSSPSSQSQSCYSCLCSDEDPGQQSASAFYTLVRTVQSVAVAWETEAGFQPVSREPRVREAEFTRRQRRKYSPFEVASHSGPYWDPEASKDEDCPEQDGAELLGPLESCLQELQDTPDWLVTTDYGLRCVACCRVFLTLEALLEHVQFGVQEGFSCQAFFEKMLERRQAQDQEQAEEEQSPSGSKTGASTKQDRQQAEYWEPTRVPGTANI</sequence>
<evidence type="ECO:0000256" key="1">
    <source>
        <dbReference type="SAM" id="MobiDB-lite"/>
    </source>
</evidence>
<dbReference type="GO" id="GO:0009566">
    <property type="term" value="P:fertilization"/>
    <property type="evidence" value="ECO:0007669"/>
    <property type="project" value="TreeGrafter"/>
</dbReference>
<feature type="compositionally biased region" description="Polar residues" evidence="1">
    <location>
        <begin position="251"/>
        <end position="261"/>
    </location>
</feature>
<dbReference type="PANTHER" id="PTHR33517">
    <property type="entry name" value="PROTEIN FAM170B-RELATED"/>
    <property type="match status" value="1"/>
</dbReference>
<name>A0A7J8DPE5_MOLMO</name>